<dbReference type="GO" id="GO:0005737">
    <property type="term" value="C:cytoplasm"/>
    <property type="evidence" value="ECO:0007669"/>
    <property type="project" value="UniProtKB-SubCell"/>
</dbReference>
<dbReference type="PANTHER" id="PTHR15417:SF2">
    <property type="entry name" value="PROTEIN PHOSPHATASE 1 REGULATORY SUBUNIT 1B"/>
    <property type="match status" value="1"/>
</dbReference>
<accession>A0AAR2KBA2</accession>
<evidence type="ECO:0000256" key="6">
    <source>
        <dbReference type="ARBA" id="ARBA00022553"/>
    </source>
</evidence>
<evidence type="ECO:0000256" key="5">
    <source>
        <dbReference type="ARBA" id="ARBA00022490"/>
    </source>
</evidence>
<feature type="compositionally biased region" description="Basic and acidic residues" evidence="10">
    <location>
        <begin position="163"/>
        <end position="189"/>
    </location>
</feature>
<gene>
    <name evidence="11" type="primary">PPP1R1B</name>
</gene>
<feature type="compositionally biased region" description="Basic and acidic residues" evidence="10">
    <location>
        <begin position="215"/>
        <end position="236"/>
    </location>
</feature>
<reference evidence="11" key="3">
    <citation type="submission" date="2025-09" db="UniProtKB">
        <authorList>
            <consortium name="Ensembl"/>
        </authorList>
    </citation>
    <scope>IDENTIFICATION</scope>
</reference>
<comment type="similarity">
    <text evidence="3">Belongs to the protein phosphatase inhibitor 1 family.</text>
</comment>
<feature type="compositionally biased region" description="Polar residues" evidence="10">
    <location>
        <begin position="93"/>
        <end position="107"/>
    </location>
</feature>
<feature type="region of interest" description="Disordered" evidence="10">
    <location>
        <begin position="20"/>
        <end position="57"/>
    </location>
</feature>
<proteinExistence type="inferred from homology"/>
<feature type="region of interest" description="Disordered" evidence="10">
    <location>
        <begin position="84"/>
        <end position="236"/>
    </location>
</feature>
<dbReference type="GeneTree" id="ENSGT00730000111283"/>
<dbReference type="GO" id="GO:0035556">
    <property type="term" value="P:intracellular signal transduction"/>
    <property type="evidence" value="ECO:0007669"/>
    <property type="project" value="TreeGrafter"/>
</dbReference>
<dbReference type="Pfam" id="PF05395">
    <property type="entry name" value="DARPP-32"/>
    <property type="match status" value="1"/>
</dbReference>
<protein>
    <recommendedName>
        <fullName evidence="4">Protein phosphatase 1 regulatory subunit 1B</fullName>
    </recommendedName>
    <alternativeName>
        <fullName evidence="8">DARPP-32</fullName>
    </alternativeName>
    <alternativeName>
        <fullName evidence="9">Dopamine- and cAMP-regulated neuronal phosphoprotein</fullName>
    </alternativeName>
</protein>
<keyword evidence="12" id="KW-1185">Reference proteome</keyword>
<comment type="function">
    <text evidence="1">Inhibitor of protein-phosphatase 1.</text>
</comment>
<dbReference type="GO" id="GO:0004864">
    <property type="term" value="F:protein phosphatase inhibitor activity"/>
    <property type="evidence" value="ECO:0007669"/>
    <property type="project" value="UniProtKB-KW"/>
</dbReference>
<evidence type="ECO:0000256" key="4">
    <source>
        <dbReference type="ARBA" id="ARBA00020090"/>
    </source>
</evidence>
<name>A0AAR2KBA2_PYGNA</name>
<dbReference type="InterPro" id="IPR008466">
    <property type="entry name" value="PPP1R1A/B/C"/>
</dbReference>
<evidence type="ECO:0000313" key="12">
    <source>
        <dbReference type="Proteomes" id="UP001501920"/>
    </source>
</evidence>
<reference evidence="11" key="2">
    <citation type="submission" date="2025-08" db="UniProtKB">
        <authorList>
            <consortium name="Ensembl"/>
        </authorList>
    </citation>
    <scope>IDENTIFICATION</scope>
</reference>
<dbReference type="Ensembl" id="ENSPNAT00000080180.1">
    <property type="protein sequence ID" value="ENSPNAP00000061598.1"/>
    <property type="gene ID" value="ENSPNAG00000031450.1"/>
</dbReference>
<dbReference type="PANTHER" id="PTHR15417">
    <property type="entry name" value="PROTEIN PHOSPHATASE INHIBITOR AND DOPAMINE- AND CAMP-REGULATED NEURONAL PHOSPHOPROTEIN"/>
    <property type="match status" value="1"/>
</dbReference>
<evidence type="ECO:0000256" key="7">
    <source>
        <dbReference type="ARBA" id="ARBA00023272"/>
    </source>
</evidence>
<sequence>MEGEVKERRKIQFSVPSAVPTQLDPKQVEMIRRRRPTPATLFRLTDHPSPEEENPSHQLAVCENGLLKAKRVNTAVYQPPSLKAVQKMAEAHLQSSETGRDSPSSECSDNEEAPADADRNLPDDTRSDQSEHHSAPEVTDEDTGSTVLHDTPGEDDGAPAESRGGKDKSAENADSPDDTRSDQPEHHSASEVTDEVTGSTVPRDLPGEDDEAESKEEPDKSAKDKDNGECKEKGEV</sequence>
<feature type="compositionally biased region" description="Basic and acidic residues" evidence="10">
    <location>
        <begin position="116"/>
        <end position="135"/>
    </location>
</feature>
<keyword evidence="7" id="KW-0650">Protein phosphatase inhibitor</keyword>
<organism evidence="11 12">
    <name type="scientific">Pygocentrus nattereri</name>
    <name type="common">Red-bellied piranha</name>
    <dbReference type="NCBI Taxonomy" id="42514"/>
    <lineage>
        <taxon>Eukaryota</taxon>
        <taxon>Metazoa</taxon>
        <taxon>Chordata</taxon>
        <taxon>Craniata</taxon>
        <taxon>Vertebrata</taxon>
        <taxon>Euteleostomi</taxon>
        <taxon>Actinopterygii</taxon>
        <taxon>Neopterygii</taxon>
        <taxon>Teleostei</taxon>
        <taxon>Ostariophysi</taxon>
        <taxon>Characiformes</taxon>
        <taxon>Characoidei</taxon>
        <taxon>Pygocentrus</taxon>
    </lineage>
</organism>
<evidence type="ECO:0000256" key="3">
    <source>
        <dbReference type="ARBA" id="ARBA00007775"/>
    </source>
</evidence>
<evidence type="ECO:0000313" key="11">
    <source>
        <dbReference type="Ensembl" id="ENSPNAP00000061598.1"/>
    </source>
</evidence>
<comment type="subcellular location">
    <subcellularLocation>
        <location evidence="2">Cytoplasm</location>
    </subcellularLocation>
</comment>
<evidence type="ECO:0000256" key="8">
    <source>
        <dbReference type="ARBA" id="ARBA00029874"/>
    </source>
</evidence>
<evidence type="ECO:0000256" key="10">
    <source>
        <dbReference type="SAM" id="MobiDB-lite"/>
    </source>
</evidence>
<keyword evidence="6" id="KW-0597">Phosphoprotein</keyword>
<dbReference type="Proteomes" id="UP001501920">
    <property type="component" value="Chromosome 13"/>
</dbReference>
<evidence type="ECO:0000256" key="2">
    <source>
        <dbReference type="ARBA" id="ARBA00004496"/>
    </source>
</evidence>
<keyword evidence="5" id="KW-0963">Cytoplasm</keyword>
<reference evidence="11 12" key="1">
    <citation type="submission" date="2020-10" db="EMBL/GenBank/DDBJ databases">
        <title>Pygocentrus nattereri (red-bellied piranha) genome, fPygNat1, primary haplotype.</title>
        <authorList>
            <person name="Myers G."/>
            <person name="Meyer A."/>
            <person name="Karagic N."/>
            <person name="Pippel M."/>
            <person name="Winkler S."/>
            <person name="Tracey A."/>
            <person name="Wood J."/>
            <person name="Formenti G."/>
            <person name="Howe K."/>
            <person name="Fedrigo O."/>
            <person name="Jarvis E.D."/>
        </authorList>
    </citation>
    <scope>NUCLEOTIDE SEQUENCE [LARGE SCALE GENOMIC DNA]</scope>
</reference>
<dbReference type="AlphaFoldDB" id="A0AAR2KBA2"/>
<evidence type="ECO:0000256" key="9">
    <source>
        <dbReference type="ARBA" id="ARBA00030254"/>
    </source>
</evidence>
<evidence type="ECO:0000256" key="1">
    <source>
        <dbReference type="ARBA" id="ARBA00002900"/>
    </source>
</evidence>